<feature type="compositionally biased region" description="Basic and acidic residues" evidence="10">
    <location>
        <begin position="588"/>
        <end position="604"/>
    </location>
</feature>
<dbReference type="InterPro" id="IPR051644">
    <property type="entry name" value="TRAMP_AT-DNA-binding"/>
</dbReference>
<keyword evidence="12" id="KW-1185">Reference proteome</keyword>
<feature type="domain" description="CCHC-type" evidence="11">
    <location>
        <begin position="350"/>
        <end position="363"/>
    </location>
</feature>
<keyword evidence="4 9" id="KW-0863">Zinc-finger</keyword>
<comment type="subcellular location">
    <subcellularLocation>
        <location evidence="1">Nucleus</location>
    </subcellularLocation>
</comment>
<feature type="domain" description="CCHC-type" evidence="11">
    <location>
        <begin position="309"/>
        <end position="325"/>
    </location>
</feature>
<dbReference type="InterPro" id="IPR036875">
    <property type="entry name" value="Znf_CCHC_sf"/>
</dbReference>
<dbReference type="GO" id="GO:0071035">
    <property type="term" value="P:nuclear polyadenylation-dependent rRNA catabolic process"/>
    <property type="evidence" value="ECO:0007669"/>
    <property type="project" value="TreeGrafter"/>
</dbReference>
<dbReference type="GO" id="GO:0071031">
    <property type="term" value="P:nuclear mRNA surveillance of mRNA 3'-end processing"/>
    <property type="evidence" value="ECO:0007669"/>
    <property type="project" value="TreeGrafter"/>
</dbReference>
<dbReference type="OrthoDB" id="5592120at2759"/>
<dbReference type="STRING" id="7574.A0A1S3JL37"/>
<feature type="compositionally biased region" description="Basic and acidic residues" evidence="10">
    <location>
        <begin position="522"/>
        <end position="536"/>
    </location>
</feature>
<evidence type="ECO:0000256" key="4">
    <source>
        <dbReference type="ARBA" id="ARBA00022771"/>
    </source>
</evidence>
<dbReference type="InterPro" id="IPR001878">
    <property type="entry name" value="Znf_CCHC"/>
</dbReference>
<evidence type="ECO:0000313" key="12">
    <source>
        <dbReference type="Proteomes" id="UP000085678"/>
    </source>
</evidence>
<evidence type="ECO:0000256" key="1">
    <source>
        <dbReference type="ARBA" id="ARBA00004123"/>
    </source>
</evidence>
<sequence length="624" mass="72823">MRMDDYVMQDIEEDHMHDSEIHSDEETDLEELEIALYSQIHYACEDASHLQSHAAVYSGTKMSVLHNSCSDVDTKITPQTTISTQAGLGIQAESSHVLKKTDQDSSSESVIILEDDSHFALPMLMRDLSNKAIDEVKNKSPAGRDEKNEYIIIESDSDCIIDQECTSNKTKTSTALLKRKIHEEVIVVSSMDSDLFLEKQHRKSKTNPQWSTSSKSKKIKLSKPLLESGSEEENDMPLLEGTEGDCDIQTNVVQSKPKVVLDCAELDIEDLDLEEVHNSLDKNANWDIIDEDRFKLGTKNRYYQPLNVKCHNCNERGHLSKCCPKPKKAVVCIYCGNQGHTSKSCPDSLCYNCNQSGHSVRECFEPRRRLYEECWRCHMQGHKGYECTDRWRQYHMTTKEGPLCETDNSQNERMYCYNCASEGHFGFECEDATMDKRKLPNLPFVARYDTEQERSKARRKRDSTENEQLSKKQKEMGNRKNDYHKNKNKKEFQDTAFKKKKDGKRRKTSKNERNFLQDPDEYFPRSEAQKYKEPKKGGKRKNCNEDYAVPPDNEWWIHSYRGAKKSRNEVNELKEKKKSKNSQRRQRYRENKRQQKNKLREESNYKQTKKVTFSQARRGFRYKN</sequence>
<dbReference type="Gene3D" id="4.10.60.10">
    <property type="entry name" value="Zinc finger, CCHC-type"/>
    <property type="match status" value="2"/>
</dbReference>
<dbReference type="GO" id="GO:0008270">
    <property type="term" value="F:zinc ion binding"/>
    <property type="evidence" value="ECO:0007669"/>
    <property type="project" value="UniProtKB-KW"/>
</dbReference>
<dbReference type="RefSeq" id="XP_013411082.1">
    <property type="nucleotide sequence ID" value="XM_013555628.1"/>
</dbReference>
<protein>
    <recommendedName>
        <fullName evidence="7">Zinc finger CCHC domain-containing protein 7</fullName>
    </recommendedName>
    <alternativeName>
        <fullName evidence="8">TRAMP-like complex RNA-binding factor ZCCHC7</fullName>
    </alternativeName>
</protein>
<dbReference type="GO" id="GO:0071039">
    <property type="term" value="P:nuclear polyadenylation-dependent CUT catabolic process"/>
    <property type="evidence" value="ECO:0007669"/>
    <property type="project" value="TreeGrafter"/>
</dbReference>
<dbReference type="GO" id="GO:0071038">
    <property type="term" value="P:TRAMP-dependent tRNA surveillance pathway"/>
    <property type="evidence" value="ECO:0007669"/>
    <property type="project" value="TreeGrafter"/>
</dbReference>
<evidence type="ECO:0000256" key="3">
    <source>
        <dbReference type="ARBA" id="ARBA00022737"/>
    </source>
</evidence>
<evidence type="ECO:0000256" key="8">
    <source>
        <dbReference type="ARBA" id="ARBA00043023"/>
    </source>
</evidence>
<keyword evidence="6" id="KW-0539">Nucleus</keyword>
<feature type="compositionally biased region" description="Basic and acidic residues" evidence="10">
    <location>
        <begin position="462"/>
        <end position="497"/>
    </location>
</feature>
<evidence type="ECO:0000313" key="13">
    <source>
        <dbReference type="RefSeq" id="XP_013411082.1"/>
    </source>
</evidence>
<dbReference type="GO" id="GO:0071036">
    <property type="term" value="P:nuclear polyadenylation-dependent snoRNA catabolic process"/>
    <property type="evidence" value="ECO:0007669"/>
    <property type="project" value="TreeGrafter"/>
</dbReference>
<dbReference type="GO" id="GO:0003723">
    <property type="term" value="F:RNA binding"/>
    <property type="evidence" value="ECO:0007669"/>
    <property type="project" value="TreeGrafter"/>
</dbReference>
<feature type="domain" description="CCHC-type" evidence="11">
    <location>
        <begin position="416"/>
        <end position="431"/>
    </location>
</feature>
<evidence type="ECO:0000256" key="5">
    <source>
        <dbReference type="ARBA" id="ARBA00022833"/>
    </source>
</evidence>
<dbReference type="GeneID" id="106174194"/>
<dbReference type="SUPFAM" id="SSF57756">
    <property type="entry name" value="Retrovirus zinc finger-like domains"/>
    <property type="match status" value="2"/>
</dbReference>
<organism evidence="12 13">
    <name type="scientific">Lingula anatina</name>
    <name type="common">Brachiopod</name>
    <name type="synonym">Lingula unguis</name>
    <dbReference type="NCBI Taxonomy" id="7574"/>
    <lineage>
        <taxon>Eukaryota</taxon>
        <taxon>Metazoa</taxon>
        <taxon>Spiralia</taxon>
        <taxon>Lophotrochozoa</taxon>
        <taxon>Brachiopoda</taxon>
        <taxon>Linguliformea</taxon>
        <taxon>Lingulata</taxon>
        <taxon>Lingulida</taxon>
        <taxon>Linguloidea</taxon>
        <taxon>Lingulidae</taxon>
        <taxon>Lingula</taxon>
    </lineage>
</organism>
<dbReference type="PANTHER" id="PTHR46543:SF1">
    <property type="entry name" value="ZINC FINGER CCHC DOMAIN-CONTAINING PROTEIN 7"/>
    <property type="match status" value="1"/>
</dbReference>
<feature type="domain" description="CCHC-type" evidence="11">
    <location>
        <begin position="332"/>
        <end position="347"/>
    </location>
</feature>
<keyword evidence="5" id="KW-0862">Zinc</keyword>
<reference evidence="13" key="1">
    <citation type="submission" date="2025-08" db="UniProtKB">
        <authorList>
            <consortium name="RefSeq"/>
        </authorList>
    </citation>
    <scope>IDENTIFICATION</scope>
    <source>
        <tissue evidence="13">Gonads</tissue>
    </source>
</reference>
<accession>A0A1S3JL37</accession>
<proteinExistence type="predicted"/>
<dbReference type="GO" id="GO:0071037">
    <property type="term" value="P:nuclear polyadenylation-dependent snRNA catabolic process"/>
    <property type="evidence" value="ECO:0007669"/>
    <property type="project" value="TreeGrafter"/>
</dbReference>
<dbReference type="SMART" id="SM00343">
    <property type="entry name" value="ZnF_C2HC"/>
    <property type="match status" value="5"/>
</dbReference>
<feature type="region of interest" description="Disordered" evidence="10">
    <location>
        <begin position="446"/>
        <end position="551"/>
    </location>
</feature>
<evidence type="ECO:0000259" key="11">
    <source>
        <dbReference type="PROSITE" id="PS50158"/>
    </source>
</evidence>
<dbReference type="Pfam" id="PF00098">
    <property type="entry name" value="zf-CCHC"/>
    <property type="match status" value="2"/>
</dbReference>
<dbReference type="InParanoid" id="A0A1S3JL37"/>
<feature type="region of interest" description="Disordered" evidence="10">
    <location>
        <begin position="567"/>
        <end position="624"/>
    </location>
</feature>
<keyword evidence="2" id="KW-0479">Metal-binding</keyword>
<evidence type="ECO:0000256" key="9">
    <source>
        <dbReference type="PROSITE-ProRule" id="PRU00047"/>
    </source>
</evidence>
<keyword evidence="3" id="KW-0677">Repeat</keyword>
<feature type="compositionally biased region" description="Basic residues" evidence="10">
    <location>
        <begin position="576"/>
        <end position="587"/>
    </location>
</feature>
<dbReference type="GO" id="GO:0031499">
    <property type="term" value="C:TRAMP complex"/>
    <property type="evidence" value="ECO:0007669"/>
    <property type="project" value="TreeGrafter"/>
</dbReference>
<feature type="region of interest" description="Disordered" evidence="10">
    <location>
        <begin position="200"/>
        <end position="236"/>
    </location>
</feature>
<evidence type="ECO:0000256" key="10">
    <source>
        <dbReference type="SAM" id="MobiDB-lite"/>
    </source>
</evidence>
<dbReference type="Proteomes" id="UP000085678">
    <property type="component" value="Unplaced"/>
</dbReference>
<dbReference type="PANTHER" id="PTHR46543">
    <property type="entry name" value="ZINC FINGER CCHC DOMAIN-CONTAINING PROTEIN 7"/>
    <property type="match status" value="1"/>
</dbReference>
<evidence type="ECO:0000256" key="7">
    <source>
        <dbReference type="ARBA" id="ARBA00041190"/>
    </source>
</evidence>
<feature type="compositionally biased region" description="Basic residues" evidence="10">
    <location>
        <begin position="498"/>
        <end position="508"/>
    </location>
</feature>
<dbReference type="AlphaFoldDB" id="A0A1S3JL37"/>
<dbReference type="KEGG" id="lak:106174194"/>
<gene>
    <name evidence="13" type="primary">LOC106174194</name>
</gene>
<evidence type="ECO:0000256" key="6">
    <source>
        <dbReference type="ARBA" id="ARBA00023242"/>
    </source>
</evidence>
<dbReference type="PROSITE" id="PS50158">
    <property type="entry name" value="ZF_CCHC"/>
    <property type="match status" value="4"/>
</dbReference>
<evidence type="ECO:0000256" key="2">
    <source>
        <dbReference type="ARBA" id="ARBA00022723"/>
    </source>
</evidence>
<name>A0A1S3JL37_LINAN</name>